<gene>
    <name evidence="1" type="ORF">LX77_03283</name>
</gene>
<name>A0A327RS98_9FLAO</name>
<accession>A0A327RS98</accession>
<proteinExistence type="predicted"/>
<protein>
    <submittedName>
        <fullName evidence="1">Uncharacterized protein</fullName>
    </submittedName>
</protein>
<keyword evidence="2" id="KW-1185">Reference proteome</keyword>
<dbReference type="Proteomes" id="UP000248987">
    <property type="component" value="Unassembled WGS sequence"/>
</dbReference>
<dbReference type="AlphaFoldDB" id="A0A327RS98"/>
<comment type="caution">
    <text evidence="1">The sequence shown here is derived from an EMBL/GenBank/DDBJ whole genome shotgun (WGS) entry which is preliminary data.</text>
</comment>
<reference evidence="1 2" key="1">
    <citation type="submission" date="2018-06" db="EMBL/GenBank/DDBJ databases">
        <title>Genomic Encyclopedia of Archaeal and Bacterial Type Strains, Phase II (KMG-II): from individual species to whole genera.</title>
        <authorList>
            <person name="Goeker M."/>
        </authorList>
    </citation>
    <scope>NUCLEOTIDE SEQUENCE [LARGE SCALE GENOMIC DNA]</scope>
    <source>
        <strain evidence="1 2">DSM 12408</strain>
    </source>
</reference>
<dbReference type="EMBL" id="QLLQ01000017">
    <property type="protein sequence ID" value="RAJ19900.1"/>
    <property type="molecule type" value="Genomic_DNA"/>
</dbReference>
<evidence type="ECO:0000313" key="1">
    <source>
        <dbReference type="EMBL" id="RAJ19900.1"/>
    </source>
</evidence>
<sequence length="49" mass="5892">MKDTICHKKNAHLKSERFLYYMAPILIGPHVLFKITDFVFDSIRFQQLH</sequence>
<evidence type="ECO:0000313" key="2">
    <source>
        <dbReference type="Proteomes" id="UP000248987"/>
    </source>
</evidence>
<organism evidence="1 2">
    <name type="scientific">Gelidibacter algens</name>
    <dbReference type="NCBI Taxonomy" id="49280"/>
    <lineage>
        <taxon>Bacteria</taxon>
        <taxon>Pseudomonadati</taxon>
        <taxon>Bacteroidota</taxon>
        <taxon>Flavobacteriia</taxon>
        <taxon>Flavobacteriales</taxon>
        <taxon>Flavobacteriaceae</taxon>
        <taxon>Gelidibacter</taxon>
    </lineage>
</organism>